<proteinExistence type="predicted"/>
<keyword evidence="1" id="KW-1133">Transmembrane helix</keyword>
<dbReference type="Proteomes" id="UP001229421">
    <property type="component" value="Unassembled WGS sequence"/>
</dbReference>
<sequence length="104" mass="11856">MVILFNFICSVLKLCVLELVFIIISLAVFYFLFLHYAGFIIYRYIPCKMVMVAKKWFLNEFGSESVHNQTTSKSRPRPSSCATASLQTSFQVYTGLLLQLATPS</sequence>
<feature type="transmembrane region" description="Helical" evidence="1">
    <location>
        <begin position="20"/>
        <end position="45"/>
    </location>
</feature>
<evidence type="ECO:0000313" key="3">
    <source>
        <dbReference type="Proteomes" id="UP001229421"/>
    </source>
</evidence>
<reference evidence="2" key="1">
    <citation type="journal article" date="2023" name="bioRxiv">
        <title>Improved chromosome-level genome assembly for marigold (Tagetes erecta).</title>
        <authorList>
            <person name="Jiang F."/>
            <person name="Yuan L."/>
            <person name="Wang S."/>
            <person name="Wang H."/>
            <person name="Xu D."/>
            <person name="Wang A."/>
            <person name="Fan W."/>
        </authorList>
    </citation>
    <scope>NUCLEOTIDE SEQUENCE</scope>
    <source>
        <strain evidence="2">WSJ</strain>
        <tissue evidence="2">Leaf</tissue>
    </source>
</reference>
<keyword evidence="1" id="KW-0472">Membrane</keyword>
<name>A0AAD8NSD5_TARER</name>
<organism evidence="2 3">
    <name type="scientific">Tagetes erecta</name>
    <name type="common">African marigold</name>
    <dbReference type="NCBI Taxonomy" id="13708"/>
    <lineage>
        <taxon>Eukaryota</taxon>
        <taxon>Viridiplantae</taxon>
        <taxon>Streptophyta</taxon>
        <taxon>Embryophyta</taxon>
        <taxon>Tracheophyta</taxon>
        <taxon>Spermatophyta</taxon>
        <taxon>Magnoliopsida</taxon>
        <taxon>eudicotyledons</taxon>
        <taxon>Gunneridae</taxon>
        <taxon>Pentapetalae</taxon>
        <taxon>asterids</taxon>
        <taxon>campanulids</taxon>
        <taxon>Asterales</taxon>
        <taxon>Asteraceae</taxon>
        <taxon>Asteroideae</taxon>
        <taxon>Heliantheae alliance</taxon>
        <taxon>Tageteae</taxon>
        <taxon>Tagetes</taxon>
    </lineage>
</organism>
<dbReference type="EMBL" id="JAUHHV010000007">
    <property type="protein sequence ID" value="KAK1418906.1"/>
    <property type="molecule type" value="Genomic_DNA"/>
</dbReference>
<evidence type="ECO:0000256" key="1">
    <source>
        <dbReference type="SAM" id="Phobius"/>
    </source>
</evidence>
<gene>
    <name evidence="2" type="ORF">QVD17_28057</name>
</gene>
<accession>A0AAD8NSD5</accession>
<keyword evidence="3" id="KW-1185">Reference proteome</keyword>
<comment type="caution">
    <text evidence="2">The sequence shown here is derived from an EMBL/GenBank/DDBJ whole genome shotgun (WGS) entry which is preliminary data.</text>
</comment>
<keyword evidence="1" id="KW-0812">Transmembrane</keyword>
<dbReference type="AlphaFoldDB" id="A0AAD8NSD5"/>
<protein>
    <submittedName>
        <fullName evidence="2">Uncharacterized protein</fullName>
    </submittedName>
</protein>
<evidence type="ECO:0000313" key="2">
    <source>
        <dbReference type="EMBL" id="KAK1418906.1"/>
    </source>
</evidence>